<keyword evidence="5" id="KW-0677">Repeat</keyword>
<feature type="compositionally biased region" description="Basic and acidic residues" evidence="8">
    <location>
        <begin position="520"/>
        <end position="537"/>
    </location>
</feature>
<dbReference type="Ensembl" id="ENSPTET00000006556.1">
    <property type="protein sequence ID" value="ENSPTEP00000004192.1"/>
    <property type="gene ID" value="ENSPTEG00000004899.1"/>
</dbReference>
<protein>
    <recommendedName>
        <fullName evidence="7">Microtubule-associated protein</fullName>
    </recommendedName>
</protein>
<evidence type="ECO:0000256" key="3">
    <source>
        <dbReference type="ARBA" id="ARBA00022553"/>
    </source>
</evidence>
<feature type="compositionally biased region" description="Polar residues" evidence="8">
    <location>
        <begin position="503"/>
        <end position="512"/>
    </location>
</feature>
<evidence type="ECO:0000256" key="4">
    <source>
        <dbReference type="ARBA" id="ARBA00022701"/>
    </source>
</evidence>
<dbReference type="GO" id="GO:0005874">
    <property type="term" value="C:microtubule"/>
    <property type="evidence" value="ECO:0007669"/>
    <property type="project" value="UniProtKB-KW"/>
</dbReference>
<feature type="region of interest" description="Disordered" evidence="8">
    <location>
        <begin position="323"/>
        <end position="365"/>
    </location>
</feature>
<organism evidence="9 10">
    <name type="scientific">Piliocolobus tephrosceles</name>
    <name type="common">Ugandan red Colobus</name>
    <dbReference type="NCBI Taxonomy" id="591936"/>
    <lineage>
        <taxon>Eukaryota</taxon>
        <taxon>Metazoa</taxon>
        <taxon>Chordata</taxon>
        <taxon>Craniata</taxon>
        <taxon>Vertebrata</taxon>
        <taxon>Euteleostomi</taxon>
        <taxon>Mammalia</taxon>
        <taxon>Eutheria</taxon>
        <taxon>Euarchontoglires</taxon>
        <taxon>Primates</taxon>
        <taxon>Haplorrhini</taxon>
        <taxon>Catarrhini</taxon>
        <taxon>Cercopithecidae</taxon>
        <taxon>Colobinae</taxon>
        <taxon>Piliocolobus</taxon>
    </lineage>
</organism>
<dbReference type="PROSITE" id="PS00229">
    <property type="entry name" value="TAU_MAP_1"/>
    <property type="match status" value="2"/>
</dbReference>
<feature type="region of interest" description="Disordered" evidence="8">
    <location>
        <begin position="422"/>
        <end position="682"/>
    </location>
</feature>
<evidence type="ECO:0000256" key="5">
    <source>
        <dbReference type="ARBA" id="ARBA00022737"/>
    </source>
</evidence>
<keyword evidence="3" id="KW-0597">Phosphoprotein</keyword>
<sequence length="828" mass="88250">MSLSDKQTASLTAAYGQLSKSKPAECRMDSPKEISQAGFEWQRTEGKLNEIGLNVSMDGQPKDGLVKNASFLEQNKLCFFEGKLDKELSIEVQDKDYQAASGHLESRYVISETYHPLEGNSVHQKTSEFHLGLIEGPDKNKTIPVQGKVAGKNGLETKSQSDLDFPGAADIPTRYAKEQETSVWNPNFHPVAQGPLGSREATPGEMKNSIIPGCPVIGVVNNSEQLKCESPLLVSLAHPAPIIEHSPTTIPPITMVFTQEHLNASSHIRDHDKELEKLSSTEEEAMLNQAPQQKKTVRRALSECSHLSVPPAVNLADKYPELPAREEPSSGLLPPPSSPMSSPMPGKLGAPAMKRSMTVGEEQTASYKLSPGKLPILSTKEIPPFICEEPVAKKREELAHLSNSSSNSGKKELGTAGLYLHSKLEQIPEGSSKEKGQEDISETRIDSCSQVCQRGEKQPGQTALAGKKEIEVTATQSTPSFLCEEPPRDGIARPEEGRPAVSGTGNDITTPPNKELPPSPEKKTKPIADAKAPEKRASPSKPASAPASRSGSKSTQTVTKATTATAVASTGPSSRSPSTLLPKKPTADLSRPKSTSTSSMKKTTTLSGTAPAAGVAPTRVKPTPMPSRPSTTPSIDKKPTSAKPSSTTPRLSRLAANASAPDLKNVRSKVGSTENIKHQPGGGRVQIVSKKVSYSHIQSKCGSKDNIKHVPGGGNVQIQNKKVDISKVSSKCGSKANIKHKPGGGDVKIESQKLNFKEKAQAKVGSLDNVGHLPAGGAVKIETYRLTFRANARARTDHGADIVSRPPHFPGGPNSGSRVLGPLSRTVH</sequence>
<dbReference type="PROSITE" id="PS51491">
    <property type="entry name" value="TAU_MAP_2"/>
    <property type="match status" value="4"/>
</dbReference>
<name>A0A8C9LI70_9PRIM</name>
<dbReference type="InterPro" id="IPR027324">
    <property type="entry name" value="MAP2/MAP4/Tau"/>
</dbReference>
<dbReference type="PANTHER" id="PTHR11501:SF16">
    <property type="entry name" value="MICROTUBULE-ASSOCIATED PROTEIN 4"/>
    <property type="match status" value="1"/>
</dbReference>
<keyword evidence="4 7" id="KW-0493">Microtubule</keyword>
<reference evidence="9" key="1">
    <citation type="submission" date="2025-08" db="UniProtKB">
        <authorList>
            <consortium name="Ensembl"/>
        </authorList>
    </citation>
    <scope>IDENTIFICATION</scope>
</reference>
<evidence type="ECO:0000256" key="8">
    <source>
        <dbReference type="SAM" id="MobiDB-lite"/>
    </source>
</evidence>
<comment type="subcellular location">
    <subcellularLocation>
        <location evidence="1 7">Cytoplasm</location>
        <location evidence="1 7">Cytoskeleton</location>
    </subcellularLocation>
</comment>
<dbReference type="InterPro" id="IPR001084">
    <property type="entry name" value="MAP_tubulin-bd_rpt"/>
</dbReference>
<keyword evidence="10" id="KW-1185">Reference proteome</keyword>
<feature type="compositionally biased region" description="Basic and acidic residues" evidence="8">
    <location>
        <begin position="422"/>
        <end position="445"/>
    </location>
</feature>
<feature type="compositionally biased region" description="Low complexity" evidence="8">
    <location>
        <begin position="592"/>
        <end position="609"/>
    </location>
</feature>
<accession>A0A8C9LI70</accession>
<dbReference type="PANTHER" id="PTHR11501">
    <property type="entry name" value="MICROTUBULE-ASSOCIATED PROTEIN"/>
    <property type="match status" value="1"/>
</dbReference>
<dbReference type="GO" id="GO:0008017">
    <property type="term" value="F:microtubule binding"/>
    <property type="evidence" value="ECO:0007669"/>
    <property type="project" value="InterPro"/>
</dbReference>
<evidence type="ECO:0000256" key="1">
    <source>
        <dbReference type="ARBA" id="ARBA00004245"/>
    </source>
</evidence>
<dbReference type="Proteomes" id="UP000694416">
    <property type="component" value="Unplaced"/>
</dbReference>
<keyword evidence="2 7" id="KW-0963">Cytoplasm</keyword>
<dbReference type="AlphaFoldDB" id="A0A8C9LI70"/>
<evidence type="ECO:0000313" key="9">
    <source>
        <dbReference type="Ensembl" id="ENSPTEP00000004192.1"/>
    </source>
</evidence>
<evidence type="ECO:0000313" key="10">
    <source>
        <dbReference type="Proteomes" id="UP000694416"/>
    </source>
</evidence>
<evidence type="ECO:0000256" key="7">
    <source>
        <dbReference type="RuleBase" id="RU000686"/>
    </source>
</evidence>
<dbReference type="GO" id="GO:0000226">
    <property type="term" value="P:microtubule cytoskeleton organization"/>
    <property type="evidence" value="ECO:0007669"/>
    <property type="project" value="TreeGrafter"/>
</dbReference>
<feature type="compositionally biased region" description="Basic and acidic residues" evidence="8">
    <location>
        <begin position="485"/>
        <end position="498"/>
    </location>
</feature>
<evidence type="ECO:0000256" key="6">
    <source>
        <dbReference type="ARBA" id="ARBA00023212"/>
    </source>
</evidence>
<feature type="compositionally biased region" description="Low complexity" evidence="8">
    <location>
        <begin position="539"/>
        <end position="570"/>
    </location>
</feature>
<proteinExistence type="predicted"/>
<dbReference type="GO" id="GO:0031175">
    <property type="term" value="P:neuron projection development"/>
    <property type="evidence" value="ECO:0007669"/>
    <property type="project" value="TreeGrafter"/>
</dbReference>
<reference evidence="9" key="2">
    <citation type="submission" date="2025-09" db="UniProtKB">
        <authorList>
            <consortium name="Ensembl"/>
        </authorList>
    </citation>
    <scope>IDENTIFICATION</scope>
</reference>
<evidence type="ECO:0000256" key="2">
    <source>
        <dbReference type="ARBA" id="ARBA00022490"/>
    </source>
</evidence>
<dbReference type="GO" id="GO:0043005">
    <property type="term" value="C:neuron projection"/>
    <property type="evidence" value="ECO:0007669"/>
    <property type="project" value="TreeGrafter"/>
</dbReference>
<keyword evidence="6 7" id="KW-0206">Cytoskeleton</keyword>
<dbReference type="Pfam" id="PF00418">
    <property type="entry name" value="Tubulin-binding"/>
    <property type="match status" value="4"/>
</dbReference>
<feature type="region of interest" description="Disordered" evidence="8">
    <location>
        <begin position="797"/>
        <end position="828"/>
    </location>
</feature>